<evidence type="ECO:0000256" key="8">
    <source>
        <dbReference type="ARBA" id="ARBA00023268"/>
    </source>
</evidence>
<evidence type="ECO:0000256" key="5">
    <source>
        <dbReference type="ARBA" id="ARBA00022801"/>
    </source>
</evidence>
<evidence type="ECO:0000256" key="4">
    <source>
        <dbReference type="ARBA" id="ARBA00022759"/>
    </source>
</evidence>
<keyword evidence="8" id="KW-0511">Multifunctional enzyme</keyword>
<dbReference type="InterPro" id="IPR010661">
    <property type="entry name" value="RVT_thumb"/>
</dbReference>
<dbReference type="GO" id="GO:0035613">
    <property type="term" value="F:RNA stem-loop binding"/>
    <property type="evidence" value="ECO:0007669"/>
    <property type="project" value="TreeGrafter"/>
</dbReference>
<keyword evidence="4" id="KW-0255">Endonuclease</keyword>
<sequence>HIKPQTLKLNVQISTLNDAQKLLGAINWVCPMLGLANHQLCNLFNLLKGDSDLSSK</sequence>
<evidence type="ECO:0000256" key="2">
    <source>
        <dbReference type="ARBA" id="ARBA00022695"/>
    </source>
</evidence>
<keyword evidence="5" id="KW-0378">Hydrolase</keyword>
<dbReference type="GO" id="GO:0016787">
    <property type="term" value="F:hydrolase activity"/>
    <property type="evidence" value="ECO:0007669"/>
    <property type="project" value="UniProtKB-KW"/>
</dbReference>
<dbReference type="Gene3D" id="3.30.70.270">
    <property type="match status" value="1"/>
</dbReference>
<organism evidence="10 11">
    <name type="scientific">Haliaeetus albicilla</name>
    <name type="common">White-tailed sea-eagle</name>
    <name type="synonym">Falco albicilla</name>
    <dbReference type="NCBI Taxonomy" id="8969"/>
    <lineage>
        <taxon>Eukaryota</taxon>
        <taxon>Metazoa</taxon>
        <taxon>Chordata</taxon>
        <taxon>Craniata</taxon>
        <taxon>Vertebrata</taxon>
        <taxon>Euteleostomi</taxon>
        <taxon>Archelosauria</taxon>
        <taxon>Archosauria</taxon>
        <taxon>Dinosauria</taxon>
        <taxon>Saurischia</taxon>
        <taxon>Theropoda</taxon>
        <taxon>Coelurosauria</taxon>
        <taxon>Aves</taxon>
        <taxon>Neognathae</taxon>
        <taxon>Neoaves</taxon>
        <taxon>Telluraves</taxon>
        <taxon>Accipitrimorphae</taxon>
        <taxon>Accipitriformes</taxon>
        <taxon>Accipitridae</taxon>
        <taxon>Accipitrinae</taxon>
        <taxon>Haliaeetus</taxon>
    </lineage>
</organism>
<proteinExistence type="predicted"/>
<keyword evidence="11" id="KW-1185">Reference proteome</keyword>
<evidence type="ECO:0000256" key="7">
    <source>
        <dbReference type="ARBA" id="ARBA00022918"/>
    </source>
</evidence>
<gene>
    <name evidence="10" type="primary">Ervk6_0</name>
    <name evidence="10" type="ORF">HALALB_R16745</name>
</gene>
<dbReference type="EMBL" id="VZSQ01000044">
    <property type="protein sequence ID" value="NWZ49896.1"/>
    <property type="molecule type" value="Genomic_DNA"/>
</dbReference>
<feature type="non-terminal residue" evidence="10">
    <location>
        <position position="56"/>
    </location>
</feature>
<evidence type="ECO:0000259" key="9">
    <source>
        <dbReference type="Pfam" id="PF06817"/>
    </source>
</evidence>
<evidence type="ECO:0000313" key="11">
    <source>
        <dbReference type="Proteomes" id="UP000585422"/>
    </source>
</evidence>
<feature type="non-terminal residue" evidence="10">
    <location>
        <position position="1"/>
    </location>
</feature>
<dbReference type="Proteomes" id="UP000585422">
    <property type="component" value="Unassembled WGS sequence"/>
</dbReference>
<dbReference type="PANTHER" id="PTHR41694">
    <property type="entry name" value="ENDOGENOUS RETROVIRUS GROUP K MEMBER POL PROTEIN"/>
    <property type="match status" value="1"/>
</dbReference>
<dbReference type="InterPro" id="IPR043128">
    <property type="entry name" value="Rev_trsase/Diguanyl_cyclase"/>
</dbReference>
<evidence type="ECO:0000256" key="3">
    <source>
        <dbReference type="ARBA" id="ARBA00022722"/>
    </source>
</evidence>
<comment type="caution">
    <text evidence="10">The sequence shown here is derived from an EMBL/GenBank/DDBJ whole genome shotgun (WGS) entry which is preliminary data.</text>
</comment>
<dbReference type="PANTHER" id="PTHR41694:SF4">
    <property type="entry name" value="ENDOGENOUS RETROVIRUS GROUP K MEMBER 10 POL PROTEIN-RELATED"/>
    <property type="match status" value="1"/>
</dbReference>
<keyword evidence="2" id="KW-0548">Nucleotidyltransferase</keyword>
<dbReference type="GO" id="GO:0004519">
    <property type="term" value="F:endonuclease activity"/>
    <property type="evidence" value="ECO:0007669"/>
    <property type="project" value="UniProtKB-KW"/>
</dbReference>
<dbReference type="GO" id="GO:0003964">
    <property type="term" value="F:RNA-directed DNA polymerase activity"/>
    <property type="evidence" value="ECO:0007669"/>
    <property type="project" value="UniProtKB-KW"/>
</dbReference>
<dbReference type="Pfam" id="PF06817">
    <property type="entry name" value="RVT_thumb"/>
    <property type="match status" value="1"/>
</dbReference>
<keyword evidence="7" id="KW-0695">RNA-directed DNA polymerase</keyword>
<name>A0A7K7N5F5_HALAL</name>
<keyword evidence="6" id="KW-0862">Zinc</keyword>
<accession>A0A7K7N5F5</accession>
<evidence type="ECO:0000313" key="10">
    <source>
        <dbReference type="EMBL" id="NWZ49896.1"/>
    </source>
</evidence>
<evidence type="ECO:0000256" key="6">
    <source>
        <dbReference type="ARBA" id="ARBA00022833"/>
    </source>
</evidence>
<keyword evidence="3" id="KW-0540">Nuclease</keyword>
<reference evidence="10 11" key="1">
    <citation type="submission" date="2019-09" db="EMBL/GenBank/DDBJ databases">
        <title>Bird 10,000 Genomes (B10K) Project - Family phase.</title>
        <authorList>
            <person name="Zhang G."/>
        </authorList>
    </citation>
    <scope>NUCLEOTIDE SEQUENCE [LARGE SCALE GENOMIC DNA]</scope>
    <source>
        <strain evidence="10">OUT-0040</strain>
        <tissue evidence="10">Blood</tissue>
    </source>
</reference>
<feature type="domain" description="Reverse transcriptase thumb" evidence="9">
    <location>
        <begin position="5"/>
        <end position="56"/>
    </location>
</feature>
<protein>
    <submittedName>
        <fullName evidence="10">POK6 protein</fullName>
    </submittedName>
</protein>
<dbReference type="OrthoDB" id="422540at2759"/>
<keyword evidence="1" id="KW-0808">Transferase</keyword>
<evidence type="ECO:0000256" key="1">
    <source>
        <dbReference type="ARBA" id="ARBA00022679"/>
    </source>
</evidence>
<dbReference type="AlphaFoldDB" id="A0A7K7N5F5"/>